<dbReference type="AlphaFoldDB" id="K0KML3"/>
<dbReference type="InParanoid" id="K0KML3"/>
<reference evidence="2 3" key="1">
    <citation type="journal article" date="2012" name="Eukaryot. Cell">
        <title>Draft genome sequence of Wickerhamomyces ciferrii NRRL Y-1031 F-60-10.</title>
        <authorList>
            <person name="Schneider J."/>
            <person name="Andrea H."/>
            <person name="Blom J."/>
            <person name="Jaenicke S."/>
            <person name="Ruckert C."/>
            <person name="Schorsch C."/>
            <person name="Szczepanowski R."/>
            <person name="Farwick M."/>
            <person name="Goesmann A."/>
            <person name="Puhler A."/>
            <person name="Schaffer S."/>
            <person name="Tauch A."/>
            <person name="Kohler T."/>
            <person name="Brinkrolf K."/>
        </authorList>
    </citation>
    <scope>NUCLEOTIDE SEQUENCE [LARGE SCALE GENOMIC DNA]</scope>
    <source>
        <strain evidence="3">ATCC 14091 / BCRC 22168 / CBS 111 / JCM 3599 / NBRC 0793 / NRRL Y-1031 F-60-10</strain>
    </source>
</reference>
<keyword evidence="3" id="KW-1185">Reference proteome</keyword>
<feature type="transmembrane region" description="Helical" evidence="1">
    <location>
        <begin position="173"/>
        <end position="190"/>
    </location>
</feature>
<dbReference type="Proteomes" id="UP000009328">
    <property type="component" value="Unassembled WGS sequence"/>
</dbReference>
<dbReference type="EMBL" id="CAIF01000040">
    <property type="protein sequence ID" value="CCH42348.1"/>
    <property type="molecule type" value="Genomic_DNA"/>
</dbReference>
<gene>
    <name evidence="2" type="ORF">BN7_1892</name>
</gene>
<feature type="transmembrane region" description="Helical" evidence="1">
    <location>
        <begin position="143"/>
        <end position="161"/>
    </location>
</feature>
<protein>
    <submittedName>
        <fullName evidence="2">Membrane protein</fullName>
    </submittedName>
</protein>
<dbReference type="HOGENOM" id="CLU_1422458_0_0_1"/>
<keyword evidence="1" id="KW-0472">Membrane</keyword>
<sequence length="191" mass="21916">MSAGGPADQGIELRDLGRLEAQEGHNHIQNNERNRQKEAFEAKFNKIISVIVWTGLIISWCWEFIRSYNTTDRSRYCNYTTKLLQGIYSGDLTPTPRKYTADVAKEKLTESIKCLGEIEMMICGNNKSIFDLLTENPFPPLPIMLYFSCLPFVIMSILVDMDSLKMEPHQKDLMKLIIFILIALGFVLFLL</sequence>
<accession>K0KML3</accession>
<name>K0KML3_WICCF</name>
<feature type="transmembrane region" description="Helical" evidence="1">
    <location>
        <begin position="44"/>
        <end position="65"/>
    </location>
</feature>
<proteinExistence type="predicted"/>
<evidence type="ECO:0000313" key="3">
    <source>
        <dbReference type="Proteomes" id="UP000009328"/>
    </source>
</evidence>
<keyword evidence="1" id="KW-1133">Transmembrane helix</keyword>
<evidence type="ECO:0000256" key="1">
    <source>
        <dbReference type="SAM" id="Phobius"/>
    </source>
</evidence>
<evidence type="ECO:0000313" key="2">
    <source>
        <dbReference type="EMBL" id="CCH42348.1"/>
    </source>
</evidence>
<comment type="caution">
    <text evidence="2">The sequence shown here is derived from an EMBL/GenBank/DDBJ whole genome shotgun (WGS) entry which is preliminary data.</text>
</comment>
<keyword evidence="1" id="KW-0812">Transmembrane</keyword>
<organism evidence="2 3">
    <name type="scientific">Wickerhamomyces ciferrii (strain ATCC 14091 / BCRC 22168 / CBS 111 / JCM 3599 / NBRC 0793 / NRRL Y-1031 F-60-10)</name>
    <name type="common">Yeast</name>
    <name type="synonym">Pichia ciferrii</name>
    <dbReference type="NCBI Taxonomy" id="1206466"/>
    <lineage>
        <taxon>Eukaryota</taxon>
        <taxon>Fungi</taxon>
        <taxon>Dikarya</taxon>
        <taxon>Ascomycota</taxon>
        <taxon>Saccharomycotina</taxon>
        <taxon>Saccharomycetes</taxon>
        <taxon>Phaffomycetales</taxon>
        <taxon>Wickerhamomycetaceae</taxon>
        <taxon>Wickerhamomyces</taxon>
    </lineage>
</organism>